<evidence type="ECO:0000256" key="6">
    <source>
        <dbReference type="ARBA" id="ARBA00022692"/>
    </source>
</evidence>
<comment type="caution">
    <text evidence="10">Lacks conserved residue(s) required for the propagation of feature annotation.</text>
</comment>
<keyword evidence="8 9" id="KW-0472">Membrane</keyword>
<comment type="similarity">
    <text evidence="2 10">Belongs to the binding-protein-dependent transport system permease family. CysTW subfamily.</text>
</comment>
<dbReference type="CDD" id="cd06261">
    <property type="entry name" value="TM_PBP2"/>
    <property type="match status" value="1"/>
</dbReference>
<reference evidence="12" key="1">
    <citation type="submission" date="2017-02" db="EMBL/GenBank/DDBJ databases">
        <title>Delving into the versatile metabolic prowess of the omnipresent phylum Bacteroidetes.</title>
        <authorList>
            <person name="Nobu M.K."/>
            <person name="Mei R."/>
            <person name="Narihiro T."/>
            <person name="Kuroda K."/>
            <person name="Liu W.-T."/>
        </authorList>
    </citation>
    <scope>NUCLEOTIDE SEQUENCE</scope>
    <source>
        <strain evidence="12">ADurb.Bin276</strain>
    </source>
</reference>
<comment type="caution">
    <text evidence="12">The sequence shown here is derived from an EMBL/GenBank/DDBJ whole genome shotgun (WGS) entry which is preliminary data.</text>
</comment>
<feature type="transmembrane region" description="Helical" evidence="9">
    <location>
        <begin position="116"/>
        <end position="140"/>
    </location>
</feature>
<dbReference type="GO" id="GO:0005315">
    <property type="term" value="F:phosphate transmembrane transporter activity"/>
    <property type="evidence" value="ECO:0007669"/>
    <property type="project" value="InterPro"/>
</dbReference>
<feature type="transmembrane region" description="Helical" evidence="9">
    <location>
        <begin position="265"/>
        <end position="287"/>
    </location>
</feature>
<dbReference type="Pfam" id="PF00528">
    <property type="entry name" value="BPD_transp_1"/>
    <property type="match status" value="1"/>
</dbReference>
<comment type="subcellular location">
    <subcellularLocation>
        <location evidence="1 9">Cell membrane</location>
        <topology evidence="1 9">Multi-pass membrane protein</topology>
    </subcellularLocation>
</comment>
<evidence type="ECO:0000256" key="2">
    <source>
        <dbReference type="ARBA" id="ARBA00007069"/>
    </source>
</evidence>
<dbReference type="NCBIfam" id="TIGR02138">
    <property type="entry name" value="phosphate_pstC"/>
    <property type="match status" value="1"/>
</dbReference>
<evidence type="ECO:0000256" key="1">
    <source>
        <dbReference type="ARBA" id="ARBA00004651"/>
    </source>
</evidence>
<dbReference type="SUPFAM" id="SSF161098">
    <property type="entry name" value="MetI-like"/>
    <property type="match status" value="1"/>
</dbReference>
<name>A0A1V5SI18_9BACT</name>
<dbReference type="InterPro" id="IPR011864">
    <property type="entry name" value="Phosphate_PstC"/>
</dbReference>
<evidence type="ECO:0000256" key="10">
    <source>
        <dbReference type="RuleBase" id="RU363054"/>
    </source>
</evidence>
<dbReference type="InterPro" id="IPR051124">
    <property type="entry name" value="Phosphate_Transport_Permease"/>
</dbReference>
<sequence length="299" mass="32429">MNSVQEVFRIKAHRESAEIILFLVALSSLLFLIGIIVVLFVEGLPTFREVSLSQFLFGRRWYPTSEPPRLGILPLILGSLWVTIGALIFAIPLGLFSAIFLAELCPKKLREILKPVIEMLAGIPSVVYGFFGMVILSPLLKDLFSLPTGLTAFTASIILGIMAIPSIVSTAEDAISSVPKSYREASFSIGATHWETIRKVVIPASYSGLGAAVILGAGRIIGETMTVLMIAGGAAIIPTSFFQPVRTMTATIAAEMGEAPVGSLHYHSLFAIAIVLFLITFLLNILVDRLAQKYHTRVR</sequence>
<dbReference type="InterPro" id="IPR035906">
    <property type="entry name" value="MetI-like_sf"/>
</dbReference>
<keyword evidence="4 10" id="KW-1003">Cell membrane</keyword>
<proteinExistence type="inferred from homology"/>
<evidence type="ECO:0000256" key="7">
    <source>
        <dbReference type="ARBA" id="ARBA00022989"/>
    </source>
</evidence>
<dbReference type="InterPro" id="IPR000515">
    <property type="entry name" value="MetI-like"/>
</dbReference>
<dbReference type="GO" id="GO:0006817">
    <property type="term" value="P:phosphate ion transport"/>
    <property type="evidence" value="ECO:0007669"/>
    <property type="project" value="UniProtKB-KW"/>
</dbReference>
<feature type="transmembrane region" description="Helical" evidence="9">
    <location>
        <begin position="71"/>
        <end position="104"/>
    </location>
</feature>
<comment type="function">
    <text evidence="10">Part of the binding-protein-dependent transport system for phosphate; probably responsible for the translocation of the substrate across the membrane.</text>
</comment>
<keyword evidence="3 9" id="KW-0813">Transport</keyword>
<accession>A0A1V5SI18</accession>
<evidence type="ECO:0000256" key="8">
    <source>
        <dbReference type="ARBA" id="ARBA00023136"/>
    </source>
</evidence>
<dbReference type="GO" id="GO:0005886">
    <property type="term" value="C:plasma membrane"/>
    <property type="evidence" value="ECO:0007669"/>
    <property type="project" value="UniProtKB-SubCell"/>
</dbReference>
<dbReference type="PANTHER" id="PTHR30425:SF1">
    <property type="entry name" value="PHOSPHATE TRANSPORT SYSTEM PERMEASE PROTEIN PSTC"/>
    <property type="match status" value="1"/>
</dbReference>
<dbReference type="AlphaFoldDB" id="A0A1V5SI18"/>
<keyword evidence="5 10" id="KW-0592">Phosphate transport</keyword>
<feature type="transmembrane region" description="Helical" evidence="9">
    <location>
        <begin position="152"/>
        <end position="171"/>
    </location>
</feature>
<evidence type="ECO:0000259" key="11">
    <source>
        <dbReference type="PROSITE" id="PS50928"/>
    </source>
</evidence>
<feature type="domain" description="ABC transmembrane type-1" evidence="11">
    <location>
        <begin position="76"/>
        <end position="287"/>
    </location>
</feature>
<evidence type="ECO:0000256" key="3">
    <source>
        <dbReference type="ARBA" id="ARBA00022448"/>
    </source>
</evidence>
<gene>
    <name evidence="12" type="primary">pstC</name>
    <name evidence="12" type="ORF">BWY41_02226</name>
</gene>
<evidence type="ECO:0000313" key="12">
    <source>
        <dbReference type="EMBL" id="OQA54148.1"/>
    </source>
</evidence>
<dbReference type="EMBL" id="MWBQ01000224">
    <property type="protein sequence ID" value="OQA54148.1"/>
    <property type="molecule type" value="Genomic_DNA"/>
</dbReference>
<dbReference type="PROSITE" id="PS50928">
    <property type="entry name" value="ABC_TM1"/>
    <property type="match status" value="1"/>
</dbReference>
<dbReference type="Gene3D" id="1.10.3720.10">
    <property type="entry name" value="MetI-like"/>
    <property type="match status" value="1"/>
</dbReference>
<protein>
    <recommendedName>
        <fullName evidence="10">Phosphate transport system permease protein</fullName>
    </recommendedName>
</protein>
<dbReference type="PANTHER" id="PTHR30425">
    <property type="entry name" value="PHOSPHATE TRANSPORT SYSTEM PERMEASE PROTEIN PST"/>
    <property type="match status" value="1"/>
</dbReference>
<dbReference type="Proteomes" id="UP000485569">
    <property type="component" value="Unassembled WGS sequence"/>
</dbReference>
<feature type="transmembrane region" description="Helical" evidence="9">
    <location>
        <begin position="20"/>
        <end position="41"/>
    </location>
</feature>
<evidence type="ECO:0000256" key="9">
    <source>
        <dbReference type="RuleBase" id="RU363032"/>
    </source>
</evidence>
<keyword evidence="7 9" id="KW-1133">Transmembrane helix</keyword>
<evidence type="ECO:0000256" key="4">
    <source>
        <dbReference type="ARBA" id="ARBA00022475"/>
    </source>
</evidence>
<evidence type="ECO:0000256" key="5">
    <source>
        <dbReference type="ARBA" id="ARBA00022592"/>
    </source>
</evidence>
<organism evidence="12">
    <name type="scientific">Candidatus Atribacter allofermentans</name>
    <dbReference type="NCBI Taxonomy" id="1852833"/>
    <lineage>
        <taxon>Bacteria</taxon>
        <taxon>Pseudomonadati</taxon>
        <taxon>Atribacterota</taxon>
        <taxon>Atribacteria</taxon>
        <taxon>Atribacterales</taxon>
        <taxon>Atribacteraceae</taxon>
        <taxon>Atribacter</taxon>
    </lineage>
</organism>
<keyword evidence="6 9" id="KW-0812">Transmembrane</keyword>